<proteinExistence type="predicted"/>
<accession>F9WFM0</accession>
<sequence>MGMFFLHVFTISSFLLLFYRFLSTFGFRDPQLSLLPSYLHCFCYHFDCFSFFFFYCASSCRFWATKQRAQHLRVAPTVRTCTSHLRGSAEPMRSSSSSGVLFPRPATSGADNAARGTSSDRLVNGKTRLNSVVTQRAPNIAAVRARSAGGPVKGAEGFFEGTTVAANRAQSLGDRRRTREGVSKAASTPCAVSSRAAKVIRFENINNARRGSKMGTNIGNTDVASTNINSNRRVETTETVTKRDDCLTLEDVEELRRRREQLRYGVDTSLARIAELRQLTQGAGFDPKNPDDEIGSTFLTDGSGMRLLLRSNIEKETCSLVSNNVETEILLRATEQECEEFRCQLTMACAALSAVPQTLWVDIRGFRQPPLAVEAVMDAVLLLLGLPQSKHMRLGFSGRKWPNFPQQLIDCDPQTARSNIMGTGGQEFRINGHSHMENLQGFLSKWTHLRVSRVHPTLGPLHRWIKAMMDVIGSLERLEALKAEPNATTIAAEADKSSLLEELKENEEYVQLAQQKIVAIDALVADVAAVGRAGHNRDGLGSGPSREGVRSPGTVDLTGVTVGVAGHRDSSPQPATTKGRETQCREPVMISNGKKFCSFSFGHNAASDSKARTPGQAPEVIIPPLNLSNCLPSFLATDSGTLSLRERFEQLRATSVCQSPRLGQNSLLDASAIRSNFNTSVVDTANPVNNVGLMTPARMMRDREDLLMRVHQLEEQLNDICSSKTKEVEVVLLRDELAAAQEEVSKLRAERDELQQRVRRYDTYYRSSPAETCAEEFGQEAGCAWDVATATDAMTVVALEQQLRLAHARIRQLEPDSVGLVSDDGTHCTSVSGSRNESPESVNGLSSRPTTFTTTSLLRSTSNVGNAVVLQRRIEDMQKDLDERQRALNEAEERLNAEIHANKEAGERLRLLQAELHSVWQRLEKSEYQLKVVMEDSCCYYCRGTFGSVGSKQPQRDVVAGEETERLRMELLEQKRRVKEERKRRNEVKKVRAAILLRLENGLKEALREQQGESAELRLRSPQEHLA</sequence>
<keyword evidence="3" id="KW-0812">Transmembrane</keyword>
<keyword evidence="3" id="KW-1133">Transmembrane helix</keyword>
<dbReference type="PANTHER" id="PTHR23159:SF60">
    <property type="entry name" value="SPINDLE ASSEMBLY ABNORMAL PROTEIN 4"/>
    <property type="match status" value="1"/>
</dbReference>
<keyword evidence="1" id="KW-0175">Coiled coil</keyword>
<feature type="region of interest" description="Disordered" evidence="2">
    <location>
        <begin position="821"/>
        <end position="851"/>
    </location>
</feature>
<feature type="region of interest" description="Disordered" evidence="2">
    <location>
        <begin position="564"/>
        <end position="583"/>
    </location>
</feature>
<feature type="transmembrane region" description="Helical" evidence="3">
    <location>
        <begin position="6"/>
        <end position="22"/>
    </location>
</feature>
<comment type="caution">
    <text evidence="4">The sequence shown here is derived from an EMBL/GenBank/DDBJ whole genome shotgun (WGS) entry which is preliminary data.</text>
</comment>
<reference evidence="5" key="1">
    <citation type="submission" date="2011-07" db="EMBL/GenBank/DDBJ databases">
        <title>Divergent evolution of antigenic variation in African trypanosomes.</title>
        <authorList>
            <person name="Jackson A.P."/>
            <person name="Berry A."/>
            <person name="Allison H.C."/>
            <person name="Burton P."/>
            <person name="Anderson J."/>
            <person name="Aslett M."/>
            <person name="Brown R."/>
            <person name="Corton N."/>
            <person name="Harris D."/>
            <person name="Hauser H."/>
            <person name="Gamble J."/>
            <person name="Gilderthorp R."/>
            <person name="McQuillan J."/>
            <person name="Quail M.A."/>
            <person name="Sanders M."/>
            <person name="Van Tonder A."/>
            <person name="Ginger M.L."/>
            <person name="Donelson J.E."/>
            <person name="Field M.C."/>
            <person name="Barry J.D."/>
            <person name="Berriman M."/>
            <person name="Hertz-Fowler C."/>
        </authorList>
    </citation>
    <scope>NUCLEOTIDE SEQUENCE [LARGE SCALE GENOMIC DNA]</scope>
    <source>
        <strain evidence="5">IL3000</strain>
    </source>
</reference>
<keyword evidence="5" id="KW-1185">Reference proteome</keyword>
<evidence type="ECO:0000256" key="2">
    <source>
        <dbReference type="SAM" id="MobiDB-lite"/>
    </source>
</evidence>
<dbReference type="PANTHER" id="PTHR23159">
    <property type="entry name" value="CENTROSOMAL PROTEIN 2"/>
    <property type="match status" value="1"/>
</dbReference>
<keyword evidence="3" id="KW-0472">Membrane</keyword>
<dbReference type="Proteomes" id="UP000000702">
    <property type="component" value="Unassembled WGS sequence"/>
</dbReference>
<protein>
    <submittedName>
        <fullName evidence="4">WGS project CAEQ00000000 data, annotated contig 40</fullName>
    </submittedName>
</protein>
<feature type="coiled-coil region" evidence="1">
    <location>
        <begin position="867"/>
        <end position="908"/>
    </location>
</feature>
<dbReference type="Gene3D" id="1.20.920.20">
    <property type="match status" value="1"/>
</dbReference>
<evidence type="ECO:0000256" key="3">
    <source>
        <dbReference type="SAM" id="Phobius"/>
    </source>
</evidence>
<reference evidence="4 5" key="2">
    <citation type="journal article" date="2012" name="Proc. Natl. Acad. Sci. U.S.A.">
        <title>Antigenic diversity is generated by distinct evolutionary mechanisms in African trypanosome species.</title>
        <authorList>
            <person name="Jackson A.P."/>
            <person name="Berry A."/>
            <person name="Aslett M."/>
            <person name="Allison H.C."/>
            <person name="Burton P."/>
            <person name="Vavrova-Anderson J."/>
            <person name="Brown R."/>
            <person name="Browne H."/>
            <person name="Corton N."/>
            <person name="Hauser H."/>
            <person name="Gamble J."/>
            <person name="Gilderthorp R."/>
            <person name="Marcello L."/>
            <person name="McQuillan J."/>
            <person name="Otto T.D."/>
            <person name="Quail M.A."/>
            <person name="Sanders M.J."/>
            <person name="van Tonder A."/>
            <person name="Ginger M.L."/>
            <person name="Field M.C."/>
            <person name="Barry J.D."/>
            <person name="Hertz-Fowler C."/>
            <person name="Berriman M."/>
        </authorList>
    </citation>
    <scope>NUCLEOTIDE SEQUENCE [LARGE SCALE GENOMIC DNA]</scope>
    <source>
        <strain evidence="4 5">IL3000</strain>
    </source>
</reference>
<dbReference type="AlphaFoldDB" id="F9WFM0"/>
<feature type="coiled-coil region" evidence="1">
    <location>
        <begin position="723"/>
        <end position="764"/>
    </location>
</feature>
<name>F9WFM0_TRYCI</name>
<evidence type="ECO:0000313" key="4">
    <source>
        <dbReference type="EMBL" id="CCD16096.1"/>
    </source>
</evidence>
<feature type="compositionally biased region" description="Polar residues" evidence="2">
    <location>
        <begin position="827"/>
        <end position="844"/>
    </location>
</feature>
<dbReference type="VEuPathDB" id="TriTrypDB:TcIL3000_0_01260"/>
<dbReference type="EMBL" id="CAEQ01002163">
    <property type="protein sequence ID" value="CCD16096.1"/>
    <property type="molecule type" value="Genomic_DNA"/>
</dbReference>
<organism evidence="4 5">
    <name type="scientific">Trypanosoma congolense (strain IL3000)</name>
    <dbReference type="NCBI Taxonomy" id="1068625"/>
    <lineage>
        <taxon>Eukaryota</taxon>
        <taxon>Discoba</taxon>
        <taxon>Euglenozoa</taxon>
        <taxon>Kinetoplastea</taxon>
        <taxon>Metakinetoplastina</taxon>
        <taxon>Trypanosomatida</taxon>
        <taxon>Trypanosomatidae</taxon>
        <taxon>Trypanosoma</taxon>
        <taxon>Nannomonas</taxon>
    </lineage>
</organism>
<evidence type="ECO:0000313" key="5">
    <source>
        <dbReference type="Proteomes" id="UP000000702"/>
    </source>
</evidence>
<gene>
    <name evidence="4" type="ORF">TCIL3000_0_01260</name>
</gene>
<evidence type="ECO:0000256" key="1">
    <source>
        <dbReference type="SAM" id="Coils"/>
    </source>
</evidence>
<feature type="region of interest" description="Disordered" evidence="2">
    <location>
        <begin position="535"/>
        <end position="554"/>
    </location>
</feature>
<feature type="coiled-coil region" evidence="1">
    <location>
        <begin position="961"/>
        <end position="991"/>
    </location>
</feature>